<proteinExistence type="predicted"/>
<evidence type="ECO:0000313" key="2">
    <source>
        <dbReference type="EMBL" id="CAB4141229.1"/>
    </source>
</evidence>
<dbReference type="PANTHER" id="PTHR34404:SF2">
    <property type="entry name" value="CONSERVED SERINE RICH PROTEIN"/>
    <property type="match status" value="1"/>
</dbReference>
<sequence>MPLYEYKCDKCGIIEVRQAITDAPLKTCPNCNSNIEKQISVTGKPKFNGSGFYETDYSRKTK</sequence>
<dbReference type="SMART" id="SM00834">
    <property type="entry name" value="CxxC_CXXC_SSSS"/>
    <property type="match status" value="1"/>
</dbReference>
<accession>A0A6J5MBY2</accession>
<reference evidence="2" key="1">
    <citation type="submission" date="2020-04" db="EMBL/GenBank/DDBJ databases">
        <authorList>
            <person name="Chiriac C."/>
            <person name="Salcher M."/>
            <person name="Ghai R."/>
            <person name="Kavagutti S V."/>
        </authorList>
    </citation>
    <scope>NUCLEOTIDE SEQUENCE</scope>
</reference>
<organism evidence="2">
    <name type="scientific">uncultured Caudovirales phage</name>
    <dbReference type="NCBI Taxonomy" id="2100421"/>
    <lineage>
        <taxon>Viruses</taxon>
        <taxon>Duplodnaviria</taxon>
        <taxon>Heunggongvirae</taxon>
        <taxon>Uroviricota</taxon>
        <taxon>Caudoviricetes</taxon>
        <taxon>Peduoviridae</taxon>
        <taxon>Maltschvirus</taxon>
        <taxon>Maltschvirus maltsch</taxon>
    </lineage>
</organism>
<feature type="domain" description="Putative regulatory protein FmdB zinc ribbon" evidence="1">
    <location>
        <begin position="1"/>
        <end position="40"/>
    </location>
</feature>
<dbReference type="NCBIfam" id="TIGR02605">
    <property type="entry name" value="CxxC_CxxC_SSSS"/>
    <property type="match status" value="1"/>
</dbReference>
<dbReference type="InterPro" id="IPR013429">
    <property type="entry name" value="Regulatory_FmdB_Zinc_ribbon"/>
</dbReference>
<protein>
    <submittedName>
        <fullName evidence="2">CxxC_CxxC_SSSS, putative regulatory protein, FmdB family</fullName>
    </submittedName>
</protein>
<dbReference type="EMBL" id="LR796388">
    <property type="protein sequence ID" value="CAB4141229.1"/>
    <property type="molecule type" value="Genomic_DNA"/>
</dbReference>
<dbReference type="Pfam" id="PF09723">
    <property type="entry name" value="Zn_ribbon_8"/>
    <property type="match status" value="1"/>
</dbReference>
<dbReference type="PANTHER" id="PTHR34404">
    <property type="entry name" value="REGULATORY PROTEIN, FMDB FAMILY"/>
    <property type="match status" value="1"/>
</dbReference>
<evidence type="ECO:0000259" key="1">
    <source>
        <dbReference type="SMART" id="SM00834"/>
    </source>
</evidence>
<name>A0A6J5MBY2_9CAUD</name>
<gene>
    <name evidence="2" type="ORF">UFOVP410_68</name>
</gene>